<dbReference type="Proteomes" id="UP000045824">
    <property type="component" value="Unassembled WGS sequence"/>
</dbReference>
<accession>A0A0T9KLA9</accession>
<gene>
    <name evidence="2" type="ORF">ERS008491_00427</name>
</gene>
<evidence type="ECO:0000313" key="3">
    <source>
        <dbReference type="Proteomes" id="UP000045824"/>
    </source>
</evidence>
<feature type="compositionally biased region" description="Basic residues" evidence="1">
    <location>
        <begin position="58"/>
        <end position="68"/>
    </location>
</feature>
<organism evidence="2 3">
    <name type="scientific">Yersinia kristensenii</name>
    <dbReference type="NCBI Taxonomy" id="28152"/>
    <lineage>
        <taxon>Bacteria</taxon>
        <taxon>Pseudomonadati</taxon>
        <taxon>Pseudomonadota</taxon>
        <taxon>Gammaproteobacteria</taxon>
        <taxon>Enterobacterales</taxon>
        <taxon>Yersiniaceae</taxon>
        <taxon>Yersinia</taxon>
    </lineage>
</organism>
<name>A0A0T9KLA9_YERKR</name>
<evidence type="ECO:0000313" key="2">
    <source>
        <dbReference type="EMBL" id="CNE10161.1"/>
    </source>
</evidence>
<proteinExistence type="predicted"/>
<feature type="region of interest" description="Disordered" evidence="1">
    <location>
        <begin position="49"/>
        <end position="68"/>
    </location>
</feature>
<evidence type="ECO:0000256" key="1">
    <source>
        <dbReference type="SAM" id="MobiDB-lite"/>
    </source>
</evidence>
<dbReference type="EMBL" id="CPYI01000001">
    <property type="protein sequence ID" value="CNE10161.1"/>
    <property type="molecule type" value="Genomic_DNA"/>
</dbReference>
<dbReference type="AlphaFoldDB" id="A0A0T9KLA9"/>
<protein>
    <submittedName>
        <fullName evidence="2">Uncharacterized protein</fullName>
    </submittedName>
</protein>
<sequence length="68" mass="7983">MQQWQPGKRLLTDFDIKIGKLSASVRKQQLTDQDIQRACSETDRAIARMIQGQDHEKRPRHNHERGDD</sequence>
<reference evidence="2 3" key="1">
    <citation type="submission" date="2015-03" db="EMBL/GenBank/DDBJ databases">
        <authorList>
            <person name="Murphy D."/>
        </authorList>
    </citation>
    <scope>NUCLEOTIDE SEQUENCE [LARGE SCALE GENOMIC DNA]</scope>
    <source>
        <strain evidence="2 3">FCF326</strain>
    </source>
</reference>